<dbReference type="CDD" id="cd08054">
    <property type="entry name" value="gp6"/>
    <property type="match status" value="1"/>
</dbReference>
<evidence type="ECO:0000313" key="1">
    <source>
        <dbReference type="EMBL" id="AQP39884.1"/>
    </source>
</evidence>
<reference evidence="2 4" key="2">
    <citation type="journal article" date="2020" name="Cell Host Microbe">
        <title>Functional and Genomic Variation between Human-Derived Isolates of Lachnospiraceae Reveals Inter- and Intra-Species Diversity.</title>
        <authorList>
            <person name="Sorbara M.T."/>
            <person name="Littmann E.R."/>
            <person name="Fontana E."/>
            <person name="Moody T.U."/>
            <person name="Kohout C.E."/>
            <person name="Gjonbalaj M."/>
            <person name="Eaton V."/>
            <person name="Seok R."/>
            <person name="Leiner I.M."/>
            <person name="Pamer E.G."/>
        </authorList>
    </citation>
    <scope>NUCLEOTIDE SEQUENCE [LARGE SCALE GENOMIC DNA]</scope>
    <source>
        <strain evidence="2 4">MSK.14.57</strain>
    </source>
</reference>
<dbReference type="AlphaFoldDB" id="A0A1Q2C862"/>
<evidence type="ECO:0000313" key="4">
    <source>
        <dbReference type="Proteomes" id="UP001644750"/>
    </source>
</evidence>
<proteinExistence type="predicted"/>
<dbReference type="Proteomes" id="UP000188159">
    <property type="component" value="Chromosome"/>
</dbReference>
<reference evidence="1 3" key="1">
    <citation type="journal article" date="2016" name="Sci. Rep.">
        <title>Accelerated dysbiosis of gut microbiota during aggravation of DSS-induced colitis by a butyrate-producing bacterium.</title>
        <authorList>
            <person name="Zhang Q."/>
            <person name="Wu Y."/>
            <person name="Wang J."/>
            <person name="Wu G."/>
            <person name="Long W."/>
            <person name="Xue Z."/>
            <person name="Wang L."/>
            <person name="Zhang X."/>
            <person name="Pang X."/>
            <person name="Zhao Y."/>
            <person name="Zhao L."/>
            <person name="Zhang C."/>
        </authorList>
    </citation>
    <scope>NUCLEOTIDE SEQUENCE [LARGE SCALE GENOMIC DNA]</scope>
    <source>
        <strain evidence="1 3">BPB5</strain>
    </source>
</reference>
<organism evidence="1 3">
    <name type="scientific">Anaerostipes hadrus</name>
    <dbReference type="NCBI Taxonomy" id="649756"/>
    <lineage>
        <taxon>Bacteria</taxon>
        <taxon>Bacillati</taxon>
        <taxon>Bacillota</taxon>
        <taxon>Clostridia</taxon>
        <taxon>Lachnospirales</taxon>
        <taxon>Lachnospiraceae</taxon>
        <taxon>Anaerostipes</taxon>
    </lineage>
</organism>
<dbReference type="NCBIfam" id="TIGR01560">
    <property type="entry name" value="put_DNA_pack"/>
    <property type="match status" value="1"/>
</dbReference>
<accession>A0A1Q2C862</accession>
<protein>
    <submittedName>
        <fullName evidence="1">Phage DNA packaging protein</fullName>
    </submittedName>
    <submittedName>
        <fullName evidence="2">Phage gp6-like head-tail connector protein</fullName>
    </submittedName>
</protein>
<evidence type="ECO:0000313" key="2">
    <source>
        <dbReference type="EMBL" id="NSJ78941.1"/>
    </source>
</evidence>
<reference evidence="2" key="3">
    <citation type="submission" date="2020-02" db="EMBL/GenBank/DDBJ databases">
        <authorList>
            <person name="Littmann E."/>
            <person name="Sorbara M."/>
        </authorList>
    </citation>
    <scope>NUCLEOTIDE SEQUENCE</scope>
    <source>
        <strain evidence="2">MSK.14.57</strain>
    </source>
</reference>
<name>A0A1Q2C862_ANAHA</name>
<sequence length="99" mass="11344">MDADVRSQLLEEASEYLKVEEDDVVFNLAFDAACETVAAAVGKFDENSARMKLALFLIMQQLYDNRSILETKNNEKISYIARTILLQLQLENYSEDEDD</sequence>
<dbReference type="Proteomes" id="UP001644750">
    <property type="component" value="Unassembled WGS sequence"/>
</dbReference>
<dbReference type="RefSeq" id="WP_077326747.1">
    <property type="nucleotide sequence ID" value="NZ_BAABXM010000001.1"/>
</dbReference>
<dbReference type="EMBL" id="JAAITB010000008">
    <property type="protein sequence ID" value="NSJ78941.1"/>
    <property type="molecule type" value="Genomic_DNA"/>
</dbReference>
<dbReference type="EMBL" id="CP012098">
    <property type="protein sequence ID" value="AQP39884.1"/>
    <property type="molecule type" value="Genomic_DNA"/>
</dbReference>
<dbReference type="InterPro" id="IPR006450">
    <property type="entry name" value="Phage_HK97_gp6-like"/>
</dbReference>
<evidence type="ECO:0000313" key="3">
    <source>
        <dbReference type="Proteomes" id="UP000188159"/>
    </source>
</evidence>
<keyword evidence="4" id="KW-1185">Reference proteome</keyword>
<gene>
    <name evidence="1" type="ORF">DO83_10020</name>
    <name evidence="2" type="ORF">G5A72_04915</name>
</gene>